<dbReference type="Gene3D" id="3.10.28.10">
    <property type="entry name" value="Homing endonucleases"/>
    <property type="match status" value="1"/>
</dbReference>
<feature type="domain" description="Homing endonuclease LAGLIDADG" evidence="1">
    <location>
        <begin position="49"/>
        <end position="157"/>
    </location>
</feature>
<evidence type="ECO:0000313" key="2">
    <source>
        <dbReference type="EMBL" id="AJF36722.1"/>
    </source>
</evidence>
<protein>
    <recommendedName>
        <fullName evidence="1">Homing endonuclease LAGLIDADG domain-containing protein</fullName>
    </recommendedName>
</protein>
<dbReference type="GO" id="GO:0004519">
    <property type="term" value="F:endonuclease activity"/>
    <property type="evidence" value="ECO:0007669"/>
    <property type="project" value="InterPro"/>
</dbReference>
<evidence type="ECO:0000259" key="1">
    <source>
        <dbReference type="Pfam" id="PF00961"/>
    </source>
</evidence>
<dbReference type="PANTHER" id="PTHR36181:SF3">
    <property type="entry name" value="INTRON-ENCODED DNA ENDONUCLEASE AI5 BETA"/>
    <property type="match status" value="1"/>
</dbReference>
<gene>
    <name evidence="2" type="primary">orf203</name>
</gene>
<proteinExistence type="predicted"/>
<dbReference type="GO" id="GO:0005739">
    <property type="term" value="C:mitochondrion"/>
    <property type="evidence" value="ECO:0007669"/>
    <property type="project" value="UniProtKB-ARBA"/>
</dbReference>
<accession>A0A0B5GWH7</accession>
<keyword evidence="2" id="KW-0496">Mitochondrion</keyword>
<dbReference type="AlphaFoldDB" id="A0A0B5GWH7"/>
<dbReference type="InterPro" id="IPR004860">
    <property type="entry name" value="LAGLIDADG_dom"/>
</dbReference>
<reference evidence="2" key="1">
    <citation type="journal article" date="2014" name="Nucleic Acids Res.">
        <title>Widespread occurrence of organelle genome-encoded 5S rRNAs including permuted molecules.</title>
        <authorList>
            <person name="Valach M."/>
            <person name="Burger G."/>
            <person name="Gray M.W."/>
            <person name="Lang B.F."/>
        </authorList>
    </citation>
    <scope>NUCLEOTIDE SEQUENCE</scope>
    <source>
        <strain evidence="2">NIES-2285</strain>
    </source>
</reference>
<dbReference type="InterPro" id="IPR027434">
    <property type="entry name" value="Homing_endonucl"/>
</dbReference>
<sequence length="203" mass="23578">MINGKMRTPKIYKVGLLIDWLNKNHKHGCSRGINFYQQDNSDLAENHWLAGFIDGDGSFGIRNTLATKDSKKRISCRFRLEQRMHDPVTNQSYEEIFAAIANFLCTKLYIKNQSKTRRNYYKIEISSKRSISVLIDYLGAHSLLSSKLLDSTDWVKAFQLLSTGSQYINDHPLQIAYLKASMNRARTAYNWDHLLKKHCDFHL</sequence>
<geneLocation type="mitochondrion" evidence="2"/>
<dbReference type="PANTHER" id="PTHR36181">
    <property type="entry name" value="INTRON-ENCODED ENDONUCLEASE AI3-RELATED"/>
    <property type="match status" value="1"/>
</dbReference>
<name>A0A0B5GWH7_KLEFL</name>
<organism evidence="2">
    <name type="scientific">Klebsormidium flaccidum</name>
    <name type="common">Filamentous green alga</name>
    <name type="synonym">Ulothrix flaccida</name>
    <dbReference type="NCBI Taxonomy" id="3175"/>
    <lineage>
        <taxon>Eukaryota</taxon>
        <taxon>Viridiplantae</taxon>
        <taxon>Streptophyta</taxon>
        <taxon>Klebsormidiophyceae</taxon>
        <taxon>Klebsormidiales</taxon>
        <taxon>Klebsormidiaceae</taxon>
        <taxon>Klebsormidium</taxon>
    </lineage>
</organism>
<dbReference type="Pfam" id="PF00961">
    <property type="entry name" value="LAGLIDADG_1"/>
    <property type="match status" value="1"/>
</dbReference>
<dbReference type="EMBL" id="KP165386">
    <property type="protein sequence ID" value="AJF36722.1"/>
    <property type="molecule type" value="Genomic_DNA"/>
</dbReference>
<dbReference type="InterPro" id="IPR051289">
    <property type="entry name" value="LAGLIDADG_Endonuclease"/>
</dbReference>
<dbReference type="SUPFAM" id="SSF55608">
    <property type="entry name" value="Homing endonucleases"/>
    <property type="match status" value="1"/>
</dbReference>